<proteinExistence type="predicted"/>
<organism evidence="1">
    <name type="scientific">viral metagenome</name>
    <dbReference type="NCBI Taxonomy" id="1070528"/>
    <lineage>
        <taxon>unclassified sequences</taxon>
        <taxon>metagenomes</taxon>
        <taxon>organismal metagenomes</taxon>
    </lineage>
</organism>
<dbReference type="EMBL" id="MN739980">
    <property type="protein sequence ID" value="QHT81258.1"/>
    <property type="molecule type" value="Genomic_DNA"/>
</dbReference>
<accession>A0A6C0HKQ4</accession>
<protein>
    <submittedName>
        <fullName evidence="1">Uncharacterized protein</fullName>
    </submittedName>
</protein>
<sequence>MQTISTENKIKKIAEAIPLITKFALGSANTYRDDKHIYKTLIKISSLLKVNQWLRIEDKPYSIEDISNIERKQGTFIKPASHLWYSKGEWIFGEMCCKPEKYLSLIEVDYSRILVLTTKKDYLNFEKQYCIYKKYKKTLSRGFSIIFNKNRKTKIKTKIKTKNQLTKQPKICTYEIKWQDVAKQYDGIAIVPNPKPYFTKQKMTDIDFENHIWLKTFDVSSLAIWKQTDKLPITKSITIGQLQDFASKSDIEQRTLKYCNTLIDKITKAQDKLNIIL</sequence>
<dbReference type="AlphaFoldDB" id="A0A6C0HKQ4"/>
<evidence type="ECO:0000313" key="1">
    <source>
        <dbReference type="EMBL" id="QHT81258.1"/>
    </source>
</evidence>
<reference evidence="1" key="1">
    <citation type="journal article" date="2020" name="Nature">
        <title>Giant virus diversity and host interactions through global metagenomics.</title>
        <authorList>
            <person name="Schulz F."/>
            <person name="Roux S."/>
            <person name="Paez-Espino D."/>
            <person name="Jungbluth S."/>
            <person name="Walsh D.A."/>
            <person name="Denef V.J."/>
            <person name="McMahon K.D."/>
            <person name="Konstantinidis K.T."/>
            <person name="Eloe-Fadrosh E.A."/>
            <person name="Kyrpides N.C."/>
            <person name="Woyke T."/>
        </authorList>
    </citation>
    <scope>NUCLEOTIDE SEQUENCE</scope>
    <source>
        <strain evidence="1">GVMAG-M-3300023184-13</strain>
    </source>
</reference>
<name>A0A6C0HKQ4_9ZZZZ</name>